<keyword evidence="8" id="KW-1185">Reference proteome</keyword>
<evidence type="ECO:0000259" key="6">
    <source>
        <dbReference type="PROSITE" id="PS50196"/>
    </source>
</evidence>
<sequence length="490" mass="54126">MFKPATSQDSPAKDFVKPDDDDEEFVPTAHFEPVIPLPALVDTKTGEEDEEVLFKSRAKLYRYVKASNEYKERGIGDIKVSILRSSDNKHRIVMRREQVLKVCANVPLRNGLMVKKKTALIFFLENFYLEIGECFVVRFKTAQLADDFIKVFRKAVDPSGFCISTSEEGILVELDVTTSKANNNSKKRFGDAFKPAPGSWECKSCYTRNKSDTNVCPCCGTKKDGTVASSSSFGSLGTSSSLPLSFSTANVPSASKPEPAVSSATTKPSFSFAKPMLSVSTPSTDVKPTFSFATTAFQPKGQNNMFSAFSKRDLTKEDGNSGKADEDAEEFVPTAHFEPVIPLPALVEVKTGEEDEKVFIVKLFFGVILLFYLKLGLRCIDTLKHKDGKYRVVMRREQVFKVCVNAPITAGIIISKKQKCDNACMCMCKFQDFSDGIEGTDECFVFRFKTASLADEFLAVFGNAMNGSLDAKNDGSSTVKKELSEFIAHQ</sequence>
<feature type="compositionally biased region" description="Polar residues" evidence="5">
    <location>
        <begin position="1"/>
        <end position="10"/>
    </location>
</feature>
<evidence type="ECO:0000313" key="8">
    <source>
        <dbReference type="Proteomes" id="UP000046393"/>
    </source>
</evidence>
<dbReference type="WBParaSite" id="SMUV_0000265301-mRNA-1">
    <property type="protein sequence ID" value="SMUV_0000265301-mRNA-1"/>
    <property type="gene ID" value="SMUV_0000265301"/>
</dbReference>
<reference evidence="9" key="1">
    <citation type="submission" date="2017-02" db="UniProtKB">
        <authorList>
            <consortium name="WormBaseParasite"/>
        </authorList>
    </citation>
    <scope>IDENTIFICATION</scope>
</reference>
<dbReference type="PROSITE" id="PS50199">
    <property type="entry name" value="ZF_RANBP2_2"/>
    <property type="match status" value="1"/>
</dbReference>
<evidence type="ECO:0000256" key="3">
    <source>
        <dbReference type="ARBA" id="ARBA00022833"/>
    </source>
</evidence>
<dbReference type="PROSITE" id="PS50196">
    <property type="entry name" value="RANBD1"/>
    <property type="match status" value="2"/>
</dbReference>
<dbReference type="STRING" id="451379.A0A0N5AEJ4"/>
<evidence type="ECO:0000313" key="9">
    <source>
        <dbReference type="WBParaSite" id="SMUV_0000265301-mRNA-1"/>
    </source>
</evidence>
<evidence type="ECO:0000256" key="1">
    <source>
        <dbReference type="ARBA" id="ARBA00022723"/>
    </source>
</evidence>
<dbReference type="InterPro" id="IPR011993">
    <property type="entry name" value="PH-like_dom_sf"/>
</dbReference>
<protein>
    <submittedName>
        <fullName evidence="9">RanBP2-type domain-containing protein</fullName>
    </submittedName>
</protein>
<evidence type="ECO:0000256" key="4">
    <source>
        <dbReference type="PROSITE-ProRule" id="PRU00322"/>
    </source>
</evidence>
<feature type="domain" description="RanBD1" evidence="6">
    <location>
        <begin position="30"/>
        <end position="155"/>
    </location>
</feature>
<dbReference type="PANTHER" id="PTHR23138:SF179">
    <property type="entry name" value="NUCLEAR PORE COMPLEX PROTEIN"/>
    <property type="match status" value="1"/>
</dbReference>
<dbReference type="Proteomes" id="UP000046393">
    <property type="component" value="Unplaced"/>
</dbReference>
<dbReference type="AlphaFoldDB" id="A0A0N5AEJ4"/>
<dbReference type="InterPro" id="IPR000156">
    <property type="entry name" value="Ran_bind_dom"/>
</dbReference>
<proteinExistence type="predicted"/>
<keyword evidence="1" id="KW-0479">Metal-binding</keyword>
<dbReference type="SUPFAM" id="SSF50729">
    <property type="entry name" value="PH domain-like"/>
    <property type="match status" value="2"/>
</dbReference>
<accession>A0A0N5AEJ4</accession>
<dbReference type="GO" id="GO:0005096">
    <property type="term" value="F:GTPase activator activity"/>
    <property type="evidence" value="ECO:0007669"/>
    <property type="project" value="TreeGrafter"/>
</dbReference>
<dbReference type="InterPro" id="IPR001876">
    <property type="entry name" value="Znf_RanBP2"/>
</dbReference>
<dbReference type="Gene3D" id="2.30.29.30">
    <property type="entry name" value="Pleckstrin-homology domain (PH domain)/Phosphotyrosine-binding domain (PTB)"/>
    <property type="match status" value="2"/>
</dbReference>
<feature type="region of interest" description="Disordered" evidence="5">
    <location>
        <begin position="1"/>
        <end position="22"/>
    </location>
</feature>
<dbReference type="PROSITE" id="PS01358">
    <property type="entry name" value="ZF_RANBP2_1"/>
    <property type="match status" value="1"/>
</dbReference>
<dbReference type="Pfam" id="PF00638">
    <property type="entry name" value="Ran_BP1"/>
    <property type="match status" value="2"/>
</dbReference>
<dbReference type="GO" id="GO:0005643">
    <property type="term" value="C:nuclear pore"/>
    <property type="evidence" value="ECO:0007669"/>
    <property type="project" value="TreeGrafter"/>
</dbReference>
<keyword evidence="2 4" id="KW-0863">Zinc-finger</keyword>
<dbReference type="CDD" id="cd00835">
    <property type="entry name" value="RanBD_family"/>
    <property type="match status" value="2"/>
</dbReference>
<dbReference type="GO" id="GO:0005737">
    <property type="term" value="C:cytoplasm"/>
    <property type="evidence" value="ECO:0007669"/>
    <property type="project" value="TreeGrafter"/>
</dbReference>
<evidence type="ECO:0000256" key="5">
    <source>
        <dbReference type="SAM" id="MobiDB-lite"/>
    </source>
</evidence>
<dbReference type="SMART" id="SM00547">
    <property type="entry name" value="ZnF_RBZ"/>
    <property type="match status" value="1"/>
</dbReference>
<evidence type="ECO:0000259" key="7">
    <source>
        <dbReference type="PROSITE" id="PS50199"/>
    </source>
</evidence>
<keyword evidence="3" id="KW-0862">Zinc</keyword>
<dbReference type="SMART" id="SM00160">
    <property type="entry name" value="RanBD"/>
    <property type="match status" value="2"/>
</dbReference>
<organism evidence="8 9">
    <name type="scientific">Syphacia muris</name>
    <dbReference type="NCBI Taxonomy" id="451379"/>
    <lineage>
        <taxon>Eukaryota</taxon>
        <taxon>Metazoa</taxon>
        <taxon>Ecdysozoa</taxon>
        <taxon>Nematoda</taxon>
        <taxon>Chromadorea</taxon>
        <taxon>Rhabditida</taxon>
        <taxon>Spirurina</taxon>
        <taxon>Oxyuridomorpha</taxon>
        <taxon>Oxyuroidea</taxon>
        <taxon>Oxyuridae</taxon>
        <taxon>Syphacia</taxon>
    </lineage>
</organism>
<dbReference type="Gene3D" id="4.10.1060.10">
    <property type="entry name" value="Zinc finger, RanBP2-type"/>
    <property type="match status" value="1"/>
</dbReference>
<feature type="domain" description="RanBP2-type" evidence="7">
    <location>
        <begin position="196"/>
        <end position="225"/>
    </location>
</feature>
<dbReference type="InterPro" id="IPR045255">
    <property type="entry name" value="RanBP1-like"/>
</dbReference>
<evidence type="ECO:0000256" key="2">
    <source>
        <dbReference type="ARBA" id="ARBA00022771"/>
    </source>
</evidence>
<dbReference type="PANTHER" id="PTHR23138">
    <property type="entry name" value="RAN BINDING PROTEIN"/>
    <property type="match status" value="1"/>
</dbReference>
<name>A0A0N5AEJ4_9BILA</name>
<feature type="domain" description="RanBD1" evidence="6">
    <location>
        <begin position="336"/>
        <end position="470"/>
    </location>
</feature>
<dbReference type="GO" id="GO:0008270">
    <property type="term" value="F:zinc ion binding"/>
    <property type="evidence" value="ECO:0007669"/>
    <property type="project" value="UniProtKB-KW"/>
</dbReference>